<sequence length="111" mass="12701">MNHITMITCLLLSGSPSLIIEFQSQSLAAYAYSDEYDVDHKDVKYQKMNVNRRDTFKKTVQQEASRDRTVEWAGVIGVSALLGWLGWRWFRPKRGKTSNVTIAANCLFIGR</sequence>
<evidence type="ECO:0000313" key="1">
    <source>
        <dbReference type="EMBL" id="GGE12019.1"/>
    </source>
</evidence>
<gene>
    <name evidence="1" type="ORF">GCM10011571_11740</name>
</gene>
<protein>
    <submittedName>
        <fullName evidence="1">Uncharacterized protein</fullName>
    </submittedName>
</protein>
<dbReference type="AlphaFoldDB" id="A0A8J2VGV8"/>
<name>A0A8J2VGV8_9BACL</name>
<reference evidence="1" key="2">
    <citation type="submission" date="2020-09" db="EMBL/GenBank/DDBJ databases">
        <authorList>
            <person name="Sun Q."/>
            <person name="Zhou Y."/>
        </authorList>
    </citation>
    <scope>NUCLEOTIDE SEQUENCE</scope>
    <source>
        <strain evidence="1">CGMCC 1.15179</strain>
    </source>
</reference>
<proteinExistence type="predicted"/>
<evidence type="ECO:0000313" key="2">
    <source>
        <dbReference type="Proteomes" id="UP000625210"/>
    </source>
</evidence>
<dbReference type="Proteomes" id="UP000625210">
    <property type="component" value="Unassembled WGS sequence"/>
</dbReference>
<organism evidence="1 2">
    <name type="scientific">Marinithermofilum abyssi</name>
    <dbReference type="NCBI Taxonomy" id="1571185"/>
    <lineage>
        <taxon>Bacteria</taxon>
        <taxon>Bacillati</taxon>
        <taxon>Bacillota</taxon>
        <taxon>Bacilli</taxon>
        <taxon>Bacillales</taxon>
        <taxon>Thermoactinomycetaceae</taxon>
        <taxon>Marinithermofilum</taxon>
    </lineage>
</organism>
<dbReference type="RefSeq" id="WP_188646967.1">
    <property type="nucleotide sequence ID" value="NZ_BMHQ01000003.1"/>
</dbReference>
<reference evidence="1" key="1">
    <citation type="journal article" date="2014" name="Int. J. Syst. Evol. Microbiol.">
        <title>Complete genome sequence of Corynebacterium casei LMG S-19264T (=DSM 44701T), isolated from a smear-ripened cheese.</title>
        <authorList>
            <consortium name="US DOE Joint Genome Institute (JGI-PGF)"/>
            <person name="Walter F."/>
            <person name="Albersmeier A."/>
            <person name="Kalinowski J."/>
            <person name="Ruckert C."/>
        </authorList>
    </citation>
    <scope>NUCLEOTIDE SEQUENCE</scope>
    <source>
        <strain evidence="1">CGMCC 1.15179</strain>
    </source>
</reference>
<keyword evidence="2" id="KW-1185">Reference proteome</keyword>
<dbReference type="EMBL" id="BMHQ01000003">
    <property type="protein sequence ID" value="GGE12019.1"/>
    <property type="molecule type" value="Genomic_DNA"/>
</dbReference>
<accession>A0A8J2VGV8</accession>
<comment type="caution">
    <text evidence="1">The sequence shown here is derived from an EMBL/GenBank/DDBJ whole genome shotgun (WGS) entry which is preliminary data.</text>
</comment>